<organism evidence="1 2">
    <name type="scientific">Chitinophaga japonensis</name>
    <name type="common">Flexibacter japonensis</name>
    <dbReference type="NCBI Taxonomy" id="104662"/>
    <lineage>
        <taxon>Bacteria</taxon>
        <taxon>Pseudomonadati</taxon>
        <taxon>Bacteroidota</taxon>
        <taxon>Chitinophagia</taxon>
        <taxon>Chitinophagales</taxon>
        <taxon>Chitinophagaceae</taxon>
        <taxon>Chitinophaga</taxon>
    </lineage>
</organism>
<keyword evidence="2" id="KW-1185">Reference proteome</keyword>
<evidence type="ECO:0008006" key="3">
    <source>
        <dbReference type="Google" id="ProtNLM"/>
    </source>
</evidence>
<dbReference type="AlphaFoldDB" id="A0A562TDE3"/>
<evidence type="ECO:0000313" key="2">
    <source>
        <dbReference type="Proteomes" id="UP000316778"/>
    </source>
</evidence>
<name>A0A562TDE3_CHIJA</name>
<dbReference type="Proteomes" id="UP000316778">
    <property type="component" value="Unassembled WGS sequence"/>
</dbReference>
<gene>
    <name evidence="1" type="ORF">LX66_0955</name>
</gene>
<proteinExistence type="predicted"/>
<protein>
    <recommendedName>
        <fullName evidence="3">DUF2281 domain-containing protein</fullName>
    </recommendedName>
</protein>
<accession>A0A562TDE3</accession>
<reference evidence="1 2" key="1">
    <citation type="journal article" date="2013" name="Stand. Genomic Sci.">
        <title>Genomic Encyclopedia of Type Strains, Phase I: The one thousand microbial genomes (KMG-I) project.</title>
        <authorList>
            <person name="Kyrpides N.C."/>
            <person name="Woyke T."/>
            <person name="Eisen J.A."/>
            <person name="Garrity G."/>
            <person name="Lilburn T.G."/>
            <person name="Beck B.J."/>
            <person name="Whitman W.B."/>
            <person name="Hugenholtz P."/>
            <person name="Klenk H.P."/>
        </authorList>
    </citation>
    <scope>NUCLEOTIDE SEQUENCE [LARGE SCALE GENOMIC DNA]</scope>
    <source>
        <strain evidence="1 2">DSM 13484</strain>
    </source>
</reference>
<dbReference type="EMBL" id="VLLG01000002">
    <property type="protein sequence ID" value="TWI91581.1"/>
    <property type="molecule type" value="Genomic_DNA"/>
</dbReference>
<sequence length="72" mass="8332">MAHTADINEILYQVKQLDKEDQLSLLEKIVSLLKKEEAQAQHPVTISSLAGLGAEIWRNIDIDQYLENERQW</sequence>
<evidence type="ECO:0000313" key="1">
    <source>
        <dbReference type="EMBL" id="TWI91581.1"/>
    </source>
</evidence>
<comment type="caution">
    <text evidence="1">The sequence shown here is derived from an EMBL/GenBank/DDBJ whole genome shotgun (WGS) entry which is preliminary data.</text>
</comment>